<dbReference type="RefSeq" id="WP_099875558.1">
    <property type="nucleotide sequence ID" value="NZ_CP024608.1"/>
</dbReference>
<keyword evidence="2" id="KW-1185">Reference proteome</keyword>
<sequence length="131" mass="14236">MRTITSAATQMNTADFLESAADNLPDNPLAQSALETTRDAIARWTGGIHLPRMLVPGMVRVSPQARWYAQANNGFQEWLSQGGFAQGYDGDTVQVNNTDCAGQAVLDIDCAERNVERLRMVDADSSDACID</sequence>
<name>A0A2D2DKW5_9BURK</name>
<accession>A0A2D2DKW5</accession>
<reference evidence="1" key="1">
    <citation type="submission" date="2017-10" db="EMBL/GenBank/DDBJ databases">
        <title>Massilia psychrophilum sp. nov., a novel purple-pigmented bacterium isolated from Tianshan glacier, Xinjiang Municipality, China.</title>
        <authorList>
            <person name="Wang H."/>
        </authorList>
    </citation>
    <scope>NUCLEOTIDE SEQUENCE [LARGE SCALE GENOMIC DNA]</scope>
    <source>
        <strain evidence="1">B2</strain>
    </source>
</reference>
<dbReference type="Proteomes" id="UP000229897">
    <property type="component" value="Chromosome"/>
</dbReference>
<gene>
    <name evidence="1" type="ORF">CR152_14525</name>
</gene>
<evidence type="ECO:0000313" key="1">
    <source>
        <dbReference type="EMBL" id="ATQ75602.1"/>
    </source>
</evidence>
<dbReference type="AlphaFoldDB" id="A0A2D2DKW5"/>
<dbReference type="OrthoDB" id="8754242at2"/>
<proteinExistence type="predicted"/>
<organism evidence="1 2">
    <name type="scientific">Massilia violaceinigra</name>
    <dbReference type="NCBI Taxonomy" id="2045208"/>
    <lineage>
        <taxon>Bacteria</taxon>
        <taxon>Pseudomonadati</taxon>
        <taxon>Pseudomonadota</taxon>
        <taxon>Betaproteobacteria</taxon>
        <taxon>Burkholderiales</taxon>
        <taxon>Oxalobacteraceae</taxon>
        <taxon>Telluria group</taxon>
        <taxon>Massilia</taxon>
    </lineage>
</organism>
<dbReference type="KEGG" id="mass:CR152_14525"/>
<protein>
    <submittedName>
        <fullName evidence="1">Uncharacterized protein</fullName>
    </submittedName>
</protein>
<evidence type="ECO:0000313" key="2">
    <source>
        <dbReference type="Proteomes" id="UP000229897"/>
    </source>
</evidence>
<dbReference type="EMBL" id="CP024608">
    <property type="protein sequence ID" value="ATQ75602.1"/>
    <property type="molecule type" value="Genomic_DNA"/>
</dbReference>